<evidence type="ECO:0000313" key="1">
    <source>
        <dbReference type="EMBL" id="KAK0605594.1"/>
    </source>
</evidence>
<accession>A0AA39THQ4</accession>
<name>A0AA39THQ4_ACESA</name>
<sequence length="125" mass="14075">MTLATVSEPKMIKAMWVSRPMYENRVVLCGATGIGVGTRFLHRRNSIIENKYTVSQGVGRSEEDKCLTAWRVAAAKCFLSRSGLWSVWLVERCLSFAIMNFIGGHTFMPEAWASWPSGLLCVKRE</sequence>
<keyword evidence="2" id="KW-1185">Reference proteome</keyword>
<reference evidence="1" key="1">
    <citation type="journal article" date="2022" name="Plant J.">
        <title>Strategies of tolerance reflected in two North American maple genomes.</title>
        <authorList>
            <person name="McEvoy S.L."/>
            <person name="Sezen U.U."/>
            <person name="Trouern-Trend A."/>
            <person name="McMahon S.M."/>
            <person name="Schaberg P.G."/>
            <person name="Yang J."/>
            <person name="Wegrzyn J.L."/>
            <person name="Swenson N.G."/>
        </authorList>
    </citation>
    <scope>NUCLEOTIDE SEQUENCE</scope>
    <source>
        <strain evidence="1">NS2018</strain>
    </source>
</reference>
<comment type="caution">
    <text evidence="1">The sequence shown here is derived from an EMBL/GenBank/DDBJ whole genome shotgun (WGS) entry which is preliminary data.</text>
</comment>
<protein>
    <submittedName>
        <fullName evidence="1">Uncharacterized protein</fullName>
    </submittedName>
</protein>
<dbReference type="Proteomes" id="UP001168877">
    <property type="component" value="Unassembled WGS sequence"/>
</dbReference>
<dbReference type="AlphaFoldDB" id="A0AA39THQ4"/>
<proteinExistence type="predicted"/>
<gene>
    <name evidence="1" type="ORF">LWI29_028523</name>
</gene>
<dbReference type="EMBL" id="JAUESC010000002">
    <property type="protein sequence ID" value="KAK0605594.1"/>
    <property type="molecule type" value="Genomic_DNA"/>
</dbReference>
<organism evidence="1 2">
    <name type="scientific">Acer saccharum</name>
    <name type="common">Sugar maple</name>
    <dbReference type="NCBI Taxonomy" id="4024"/>
    <lineage>
        <taxon>Eukaryota</taxon>
        <taxon>Viridiplantae</taxon>
        <taxon>Streptophyta</taxon>
        <taxon>Embryophyta</taxon>
        <taxon>Tracheophyta</taxon>
        <taxon>Spermatophyta</taxon>
        <taxon>Magnoliopsida</taxon>
        <taxon>eudicotyledons</taxon>
        <taxon>Gunneridae</taxon>
        <taxon>Pentapetalae</taxon>
        <taxon>rosids</taxon>
        <taxon>malvids</taxon>
        <taxon>Sapindales</taxon>
        <taxon>Sapindaceae</taxon>
        <taxon>Hippocastanoideae</taxon>
        <taxon>Acereae</taxon>
        <taxon>Acer</taxon>
    </lineage>
</organism>
<evidence type="ECO:0000313" key="2">
    <source>
        <dbReference type="Proteomes" id="UP001168877"/>
    </source>
</evidence>
<reference evidence="1" key="2">
    <citation type="submission" date="2023-06" db="EMBL/GenBank/DDBJ databases">
        <authorList>
            <person name="Swenson N.G."/>
            <person name="Wegrzyn J.L."/>
            <person name="Mcevoy S.L."/>
        </authorList>
    </citation>
    <scope>NUCLEOTIDE SEQUENCE</scope>
    <source>
        <strain evidence="1">NS2018</strain>
        <tissue evidence="1">Leaf</tissue>
    </source>
</reference>